<name>A0AAV6V9E6_9ARAC</name>
<comment type="caution">
    <text evidence="1">The sequence shown here is derived from an EMBL/GenBank/DDBJ whole genome shotgun (WGS) entry which is preliminary data.</text>
</comment>
<dbReference type="Proteomes" id="UP000827092">
    <property type="component" value="Unassembled WGS sequence"/>
</dbReference>
<proteinExistence type="predicted"/>
<sequence length="114" mass="12591">MASVKVLRNDEWSGEETQLLLVWNYVTQSRIFQPDFGSANEHSGPRVGTCSTPNGCRGDDGGGEMCEKCGQGQDDSSAEEDRTRLGMQRKVTQKTTESCIRGGPFEARLPMLFQ</sequence>
<accession>A0AAV6V9E6</accession>
<dbReference type="AlphaFoldDB" id="A0AAV6V9E6"/>
<dbReference type="EMBL" id="JAFNEN010000135">
    <property type="protein sequence ID" value="KAG8192797.1"/>
    <property type="molecule type" value="Genomic_DNA"/>
</dbReference>
<gene>
    <name evidence="1" type="ORF">JTE90_019115</name>
</gene>
<organism evidence="1 2">
    <name type="scientific">Oedothorax gibbosus</name>
    <dbReference type="NCBI Taxonomy" id="931172"/>
    <lineage>
        <taxon>Eukaryota</taxon>
        <taxon>Metazoa</taxon>
        <taxon>Ecdysozoa</taxon>
        <taxon>Arthropoda</taxon>
        <taxon>Chelicerata</taxon>
        <taxon>Arachnida</taxon>
        <taxon>Araneae</taxon>
        <taxon>Araneomorphae</taxon>
        <taxon>Entelegynae</taxon>
        <taxon>Araneoidea</taxon>
        <taxon>Linyphiidae</taxon>
        <taxon>Erigoninae</taxon>
        <taxon>Oedothorax</taxon>
    </lineage>
</organism>
<reference evidence="1 2" key="1">
    <citation type="journal article" date="2022" name="Nat. Ecol. Evol.">
        <title>A masculinizing supergene underlies an exaggerated male reproductive morph in a spider.</title>
        <authorList>
            <person name="Hendrickx F."/>
            <person name="De Corte Z."/>
            <person name="Sonet G."/>
            <person name="Van Belleghem S.M."/>
            <person name="Kostlbacher S."/>
            <person name="Vangestel C."/>
        </authorList>
    </citation>
    <scope>NUCLEOTIDE SEQUENCE [LARGE SCALE GENOMIC DNA]</scope>
    <source>
        <strain evidence="1">W744_W776</strain>
    </source>
</reference>
<evidence type="ECO:0000313" key="1">
    <source>
        <dbReference type="EMBL" id="KAG8192797.1"/>
    </source>
</evidence>
<evidence type="ECO:0000313" key="2">
    <source>
        <dbReference type="Proteomes" id="UP000827092"/>
    </source>
</evidence>
<keyword evidence="2" id="KW-1185">Reference proteome</keyword>
<protein>
    <submittedName>
        <fullName evidence="1">Uncharacterized protein</fullName>
    </submittedName>
</protein>